<dbReference type="AlphaFoldDB" id="A0A377JWQ7"/>
<dbReference type="Proteomes" id="UP000255103">
    <property type="component" value="Unassembled WGS sequence"/>
</dbReference>
<name>A0A377JWQ7_9HELI</name>
<reference evidence="1 2" key="1">
    <citation type="submission" date="2018-06" db="EMBL/GenBank/DDBJ databases">
        <authorList>
            <consortium name="Pathogen Informatics"/>
            <person name="Doyle S."/>
        </authorList>
    </citation>
    <scope>NUCLEOTIDE SEQUENCE [LARGE SCALE GENOMIC DNA]</scope>
    <source>
        <strain evidence="1 2">NCTC12219</strain>
    </source>
</reference>
<evidence type="ECO:0000313" key="1">
    <source>
        <dbReference type="EMBL" id="STP14262.1"/>
    </source>
</evidence>
<accession>A0A377JWQ7</accession>
<dbReference type="RefSeq" id="WP_115722437.1">
    <property type="nucleotide sequence ID" value="NZ_UGHX01000002.1"/>
</dbReference>
<evidence type="ECO:0000313" key="2">
    <source>
        <dbReference type="Proteomes" id="UP000255103"/>
    </source>
</evidence>
<gene>
    <name evidence="1" type="ORF">NCTC12219_01809</name>
</gene>
<proteinExistence type="predicted"/>
<dbReference type="EMBL" id="UGHX01000002">
    <property type="protein sequence ID" value="STP14262.1"/>
    <property type="molecule type" value="Genomic_DNA"/>
</dbReference>
<protein>
    <submittedName>
        <fullName evidence="1">Uncharacterized protein</fullName>
    </submittedName>
</protein>
<organism evidence="1 2">
    <name type="scientific">Helicobacter cinaedi</name>
    <dbReference type="NCBI Taxonomy" id="213"/>
    <lineage>
        <taxon>Bacteria</taxon>
        <taxon>Pseudomonadati</taxon>
        <taxon>Campylobacterota</taxon>
        <taxon>Epsilonproteobacteria</taxon>
        <taxon>Campylobacterales</taxon>
        <taxon>Helicobacteraceae</taxon>
        <taxon>Helicobacter</taxon>
    </lineage>
</organism>
<sequence>MSGIGAGVSAVASIGSLWSGISAADKADRRAKEQLDFAKTQFNTENERYKKREEERLEANKAVAESAKLYDVNPMTRK</sequence>